<keyword evidence="1" id="KW-0472">Membrane</keyword>
<dbReference type="Proteomes" id="UP000294856">
    <property type="component" value="Unassembled WGS sequence"/>
</dbReference>
<dbReference type="OrthoDB" id="144293at2"/>
<keyword evidence="4" id="KW-1185">Reference proteome</keyword>
<keyword evidence="3" id="KW-0418">Kinase</keyword>
<dbReference type="EMBL" id="SMFR01000001">
    <property type="protein sequence ID" value="TCJ99069.1"/>
    <property type="molecule type" value="Genomic_DNA"/>
</dbReference>
<gene>
    <name evidence="3" type="ORF">DFR71_0040</name>
</gene>
<evidence type="ECO:0000313" key="3">
    <source>
        <dbReference type="EMBL" id="TCJ99069.1"/>
    </source>
</evidence>
<dbReference type="Gene3D" id="3.30.565.10">
    <property type="entry name" value="Histidine kinase-like ATPase, C-terminal domain"/>
    <property type="match status" value="1"/>
</dbReference>
<dbReference type="Pfam" id="PF02518">
    <property type="entry name" value="HATPase_c"/>
    <property type="match status" value="1"/>
</dbReference>
<reference evidence="3 4" key="1">
    <citation type="submission" date="2019-03" db="EMBL/GenBank/DDBJ databases">
        <title>Genomic Encyclopedia of Type Strains, Phase IV (KMG-IV): sequencing the most valuable type-strain genomes for metagenomic binning, comparative biology and taxonomic classification.</title>
        <authorList>
            <person name="Goeker M."/>
        </authorList>
    </citation>
    <scope>NUCLEOTIDE SEQUENCE [LARGE SCALE GENOMIC DNA]</scope>
    <source>
        <strain evidence="3 4">DSM 44684</strain>
    </source>
</reference>
<feature type="transmembrane region" description="Helical" evidence="1">
    <location>
        <begin position="182"/>
        <end position="203"/>
    </location>
</feature>
<comment type="caution">
    <text evidence="3">The sequence shown here is derived from an EMBL/GenBank/DDBJ whole genome shotgun (WGS) entry which is preliminary data.</text>
</comment>
<dbReference type="SUPFAM" id="SSF55874">
    <property type="entry name" value="ATPase domain of HSP90 chaperone/DNA topoisomerase II/histidine kinase"/>
    <property type="match status" value="1"/>
</dbReference>
<name>A0A4R1FZ81_9NOCA</name>
<dbReference type="AlphaFoldDB" id="A0A4R1FZ81"/>
<protein>
    <submittedName>
        <fullName evidence="3">Signal transduction histidine kinase</fullName>
    </submittedName>
</protein>
<feature type="transmembrane region" description="Helical" evidence="1">
    <location>
        <begin position="41"/>
        <end position="61"/>
    </location>
</feature>
<feature type="transmembrane region" description="Helical" evidence="1">
    <location>
        <begin position="73"/>
        <end position="90"/>
    </location>
</feature>
<keyword evidence="1" id="KW-1133">Transmembrane helix</keyword>
<accession>A0A4R1FZ81</accession>
<organism evidence="3 4">
    <name type="scientific">Nocardia alba</name>
    <dbReference type="NCBI Taxonomy" id="225051"/>
    <lineage>
        <taxon>Bacteria</taxon>
        <taxon>Bacillati</taxon>
        <taxon>Actinomycetota</taxon>
        <taxon>Actinomycetes</taxon>
        <taxon>Mycobacteriales</taxon>
        <taxon>Nocardiaceae</taxon>
        <taxon>Nocardia</taxon>
    </lineage>
</organism>
<dbReference type="InterPro" id="IPR036890">
    <property type="entry name" value="HATPase_C_sf"/>
</dbReference>
<evidence type="ECO:0000256" key="1">
    <source>
        <dbReference type="SAM" id="Phobius"/>
    </source>
</evidence>
<feature type="transmembrane region" description="Helical" evidence="1">
    <location>
        <begin position="102"/>
        <end position="124"/>
    </location>
</feature>
<dbReference type="STRING" id="1210063.GCA_001612665_02058"/>
<feature type="domain" description="Histidine kinase/HSP90-like ATPase" evidence="2">
    <location>
        <begin position="323"/>
        <end position="411"/>
    </location>
</feature>
<keyword evidence="3" id="KW-0808">Transferase</keyword>
<dbReference type="GO" id="GO:0016301">
    <property type="term" value="F:kinase activity"/>
    <property type="evidence" value="ECO:0007669"/>
    <property type="project" value="UniProtKB-KW"/>
</dbReference>
<evidence type="ECO:0000259" key="2">
    <source>
        <dbReference type="Pfam" id="PF02518"/>
    </source>
</evidence>
<proteinExistence type="predicted"/>
<sequence>MAARAGEATGHVSELAVATAPAPVDDIEFSRAATEQILRRLGLVIGTGATIVMGLELPAVLVQPVNQSVWPELHLVSAYLTFAVLAIVSARGPAGAIRRTAAVAAMCYLAATVATPLVYSVVHIGSFASWPYRGLAVGVMAAGLAWPRRGAAAFGALLAVATSVSNSLVVPDSSMWALFGDITRALGVAALFLWCVVYARAAAERVDRESVRRRSRAAAVAATSAREREGARFAALIHDAVLSTLLEASRARQSSSVLRNQAARTLEQLELSRTAPEIEHLDAAAAIEFVREAVREVESEMSVQVSSRRASDLCLPIEAAQVLGAALSEAVRNSVRHADVAGRTVRRGVSVTIATGGIRVVLSDDGAGFDPARVPVDRMGIAGSILGRMRALAGGAAFVESAPGAGTVVTLVWGS</sequence>
<evidence type="ECO:0000313" key="4">
    <source>
        <dbReference type="Proteomes" id="UP000294856"/>
    </source>
</evidence>
<dbReference type="InterPro" id="IPR003594">
    <property type="entry name" value="HATPase_dom"/>
</dbReference>
<keyword evidence="1" id="KW-0812">Transmembrane</keyword>